<feature type="domain" description="Response regulatory" evidence="6">
    <location>
        <begin position="3"/>
        <end position="118"/>
    </location>
</feature>
<dbReference type="RefSeq" id="WP_142943306.1">
    <property type="nucleotide sequence ID" value="NZ_VIKR01000004.1"/>
</dbReference>
<accession>A0A545T7H2</accession>
<dbReference type="EC" id="2.7.7.65" evidence="2"/>
<dbReference type="SUPFAM" id="SSF52172">
    <property type="entry name" value="CheY-like"/>
    <property type="match status" value="1"/>
</dbReference>
<dbReference type="Pfam" id="PF00072">
    <property type="entry name" value="Response_reg"/>
    <property type="match status" value="1"/>
</dbReference>
<dbReference type="OrthoDB" id="9812260at2"/>
<dbReference type="InterPro" id="IPR043128">
    <property type="entry name" value="Rev_trsase/Diguanyl_cyclase"/>
</dbReference>
<dbReference type="GO" id="GO:0043709">
    <property type="term" value="P:cell adhesion involved in single-species biofilm formation"/>
    <property type="evidence" value="ECO:0007669"/>
    <property type="project" value="TreeGrafter"/>
</dbReference>
<dbReference type="GO" id="GO:0005886">
    <property type="term" value="C:plasma membrane"/>
    <property type="evidence" value="ECO:0007669"/>
    <property type="project" value="TreeGrafter"/>
</dbReference>
<name>A0A545T7H2_9GAMM</name>
<dbReference type="NCBIfam" id="TIGR00254">
    <property type="entry name" value="GGDEF"/>
    <property type="match status" value="1"/>
</dbReference>
<evidence type="ECO:0000259" key="6">
    <source>
        <dbReference type="PROSITE" id="PS50110"/>
    </source>
</evidence>
<sequence length="302" mass="33669">MTTTLVVEDSPAMRALTCDIIENIGFKTIAAESGEEALDLFQKHPIDLVVLDVGLPGIDGFETCRKMRQVREDWFPVVYLSASSSDEYVIEGLEAGGDAYVNKPVNTNVLQSIVRAMGRISDMKNKLAAANAQLEQLASIDGLTQIPNRRSFDDALERYWRQAQRNKTDLGLLLIDVDHFKPYNDNYGHLQGDDTLQQVAKRLKSKLLRPFDMCARYGGEEFAVLLPEVNREGTLFVAKRLLKAIQTLAIPHEYSTTSDHITASIGIAFAQSTDSTDQLIKNADKALYQAKEAGRNQLKVFE</sequence>
<evidence type="ECO:0000313" key="8">
    <source>
        <dbReference type="EMBL" id="TQV73174.1"/>
    </source>
</evidence>
<comment type="catalytic activity">
    <reaction evidence="3">
        <text>2 GTP = 3',3'-c-di-GMP + 2 diphosphate</text>
        <dbReference type="Rhea" id="RHEA:24898"/>
        <dbReference type="ChEBI" id="CHEBI:33019"/>
        <dbReference type="ChEBI" id="CHEBI:37565"/>
        <dbReference type="ChEBI" id="CHEBI:58805"/>
        <dbReference type="EC" id="2.7.7.65"/>
    </reaction>
</comment>
<dbReference type="PANTHER" id="PTHR45138">
    <property type="entry name" value="REGULATORY COMPONENTS OF SENSORY TRANSDUCTION SYSTEM"/>
    <property type="match status" value="1"/>
</dbReference>
<dbReference type="Pfam" id="PF00990">
    <property type="entry name" value="GGDEF"/>
    <property type="match status" value="1"/>
</dbReference>
<proteinExistence type="predicted"/>
<dbReference type="InterPro" id="IPR029787">
    <property type="entry name" value="Nucleotide_cyclase"/>
</dbReference>
<dbReference type="EMBL" id="VIKR01000004">
    <property type="protein sequence ID" value="TQV73174.1"/>
    <property type="molecule type" value="Genomic_DNA"/>
</dbReference>
<dbReference type="CDD" id="cd17574">
    <property type="entry name" value="REC_OmpR"/>
    <property type="match status" value="1"/>
</dbReference>
<dbReference type="SMART" id="SM00267">
    <property type="entry name" value="GGDEF"/>
    <property type="match status" value="1"/>
</dbReference>
<reference evidence="8 9" key="1">
    <citation type="submission" date="2019-06" db="EMBL/GenBank/DDBJ databases">
        <title>Draft genome of Aliikangiella marina GYP-15.</title>
        <authorList>
            <person name="Wang G."/>
        </authorList>
    </citation>
    <scope>NUCLEOTIDE SEQUENCE [LARGE SCALE GENOMIC DNA]</scope>
    <source>
        <strain evidence="8 9">GYP-15</strain>
    </source>
</reference>
<feature type="coiled-coil region" evidence="5">
    <location>
        <begin position="113"/>
        <end position="140"/>
    </location>
</feature>
<comment type="caution">
    <text evidence="8">The sequence shown here is derived from an EMBL/GenBank/DDBJ whole genome shotgun (WGS) entry which is preliminary data.</text>
</comment>
<keyword evidence="4" id="KW-0597">Phosphoprotein</keyword>
<protein>
    <recommendedName>
        <fullName evidence="2">diguanylate cyclase</fullName>
        <ecNumber evidence="2">2.7.7.65</ecNumber>
    </recommendedName>
</protein>
<evidence type="ECO:0000256" key="5">
    <source>
        <dbReference type="SAM" id="Coils"/>
    </source>
</evidence>
<evidence type="ECO:0000256" key="1">
    <source>
        <dbReference type="ARBA" id="ARBA00001946"/>
    </source>
</evidence>
<dbReference type="Gene3D" id="3.40.50.2300">
    <property type="match status" value="1"/>
</dbReference>
<feature type="domain" description="GGDEF" evidence="7">
    <location>
        <begin position="168"/>
        <end position="302"/>
    </location>
</feature>
<dbReference type="Proteomes" id="UP000317839">
    <property type="component" value="Unassembled WGS sequence"/>
</dbReference>
<dbReference type="GO" id="GO:1902201">
    <property type="term" value="P:negative regulation of bacterial-type flagellum-dependent cell motility"/>
    <property type="evidence" value="ECO:0007669"/>
    <property type="project" value="TreeGrafter"/>
</dbReference>
<organism evidence="8 9">
    <name type="scientific">Aliikangiella marina</name>
    <dbReference type="NCBI Taxonomy" id="1712262"/>
    <lineage>
        <taxon>Bacteria</taxon>
        <taxon>Pseudomonadati</taxon>
        <taxon>Pseudomonadota</taxon>
        <taxon>Gammaproteobacteria</taxon>
        <taxon>Oceanospirillales</taxon>
        <taxon>Pleioneaceae</taxon>
        <taxon>Aliikangiella</taxon>
    </lineage>
</organism>
<comment type="cofactor">
    <cofactor evidence="1">
        <name>Mg(2+)</name>
        <dbReference type="ChEBI" id="CHEBI:18420"/>
    </cofactor>
</comment>
<dbReference type="GO" id="GO:0052621">
    <property type="term" value="F:diguanylate cyclase activity"/>
    <property type="evidence" value="ECO:0007669"/>
    <property type="project" value="UniProtKB-EC"/>
</dbReference>
<dbReference type="SUPFAM" id="SSF55073">
    <property type="entry name" value="Nucleotide cyclase"/>
    <property type="match status" value="1"/>
</dbReference>
<dbReference type="SMART" id="SM00448">
    <property type="entry name" value="REC"/>
    <property type="match status" value="1"/>
</dbReference>
<gene>
    <name evidence="8" type="ORF">FLL45_17150</name>
</gene>
<evidence type="ECO:0000256" key="2">
    <source>
        <dbReference type="ARBA" id="ARBA00012528"/>
    </source>
</evidence>
<evidence type="ECO:0000256" key="3">
    <source>
        <dbReference type="ARBA" id="ARBA00034247"/>
    </source>
</evidence>
<evidence type="ECO:0000313" key="9">
    <source>
        <dbReference type="Proteomes" id="UP000317839"/>
    </source>
</evidence>
<dbReference type="PROSITE" id="PS50887">
    <property type="entry name" value="GGDEF"/>
    <property type="match status" value="1"/>
</dbReference>
<dbReference type="InterPro" id="IPR001789">
    <property type="entry name" value="Sig_transdc_resp-reg_receiver"/>
</dbReference>
<dbReference type="GO" id="GO:0000160">
    <property type="term" value="P:phosphorelay signal transduction system"/>
    <property type="evidence" value="ECO:0007669"/>
    <property type="project" value="InterPro"/>
</dbReference>
<keyword evidence="5" id="KW-0175">Coiled coil</keyword>
<dbReference type="AlphaFoldDB" id="A0A545T7H2"/>
<dbReference type="Gene3D" id="3.30.70.270">
    <property type="match status" value="1"/>
</dbReference>
<dbReference type="InterPro" id="IPR011006">
    <property type="entry name" value="CheY-like_superfamily"/>
</dbReference>
<feature type="modified residue" description="4-aspartylphosphate" evidence="4">
    <location>
        <position position="52"/>
    </location>
</feature>
<dbReference type="FunFam" id="3.30.70.270:FF:000001">
    <property type="entry name" value="Diguanylate cyclase domain protein"/>
    <property type="match status" value="1"/>
</dbReference>
<dbReference type="InterPro" id="IPR000160">
    <property type="entry name" value="GGDEF_dom"/>
</dbReference>
<evidence type="ECO:0000256" key="4">
    <source>
        <dbReference type="PROSITE-ProRule" id="PRU00169"/>
    </source>
</evidence>
<keyword evidence="9" id="KW-1185">Reference proteome</keyword>
<dbReference type="InterPro" id="IPR050469">
    <property type="entry name" value="Diguanylate_Cyclase"/>
</dbReference>
<dbReference type="PROSITE" id="PS50110">
    <property type="entry name" value="RESPONSE_REGULATORY"/>
    <property type="match status" value="1"/>
</dbReference>
<dbReference type="PANTHER" id="PTHR45138:SF9">
    <property type="entry name" value="DIGUANYLATE CYCLASE DGCM-RELATED"/>
    <property type="match status" value="1"/>
</dbReference>
<dbReference type="CDD" id="cd01949">
    <property type="entry name" value="GGDEF"/>
    <property type="match status" value="1"/>
</dbReference>
<evidence type="ECO:0000259" key="7">
    <source>
        <dbReference type="PROSITE" id="PS50887"/>
    </source>
</evidence>